<evidence type="ECO:0000256" key="10">
    <source>
        <dbReference type="SAM" id="MobiDB-lite"/>
    </source>
</evidence>
<dbReference type="SMART" id="SM00637">
    <property type="entry name" value="CBD_II"/>
    <property type="match status" value="1"/>
</dbReference>
<evidence type="ECO:0000259" key="13">
    <source>
        <dbReference type="PROSITE" id="PS51173"/>
    </source>
</evidence>
<dbReference type="AlphaFoldDB" id="A0A1H6S360"/>
<dbReference type="InterPro" id="IPR001919">
    <property type="entry name" value="CBD2"/>
</dbReference>
<evidence type="ECO:0000256" key="6">
    <source>
        <dbReference type="ARBA" id="ARBA00023326"/>
    </source>
</evidence>
<dbReference type="GO" id="GO:0030245">
    <property type="term" value="P:cellulose catabolic process"/>
    <property type="evidence" value="ECO:0007669"/>
    <property type="project" value="UniProtKB-KW"/>
</dbReference>
<dbReference type="GO" id="GO:0030248">
    <property type="term" value="F:cellulose binding"/>
    <property type="evidence" value="ECO:0007669"/>
    <property type="project" value="InterPro"/>
</dbReference>
<keyword evidence="15" id="KW-1185">Reference proteome</keyword>
<dbReference type="FunFam" id="1.50.10.10:FF:000020">
    <property type="entry name" value="Endoglucanase"/>
    <property type="match status" value="1"/>
</dbReference>
<accession>A0A1H6S360</accession>
<dbReference type="InterPro" id="IPR001956">
    <property type="entry name" value="CBM3"/>
</dbReference>
<evidence type="ECO:0000313" key="15">
    <source>
        <dbReference type="Proteomes" id="UP000198707"/>
    </source>
</evidence>
<comment type="similarity">
    <text evidence="7 9">Belongs to the glycosyl hydrolase 9 (cellulase E) family.</text>
</comment>
<evidence type="ECO:0000256" key="2">
    <source>
        <dbReference type="ARBA" id="ARBA00022801"/>
    </source>
</evidence>
<evidence type="ECO:0000256" key="8">
    <source>
        <dbReference type="PROSITE-ProRule" id="PRU10060"/>
    </source>
</evidence>
<dbReference type="GO" id="GO:0008810">
    <property type="term" value="F:cellulase activity"/>
    <property type="evidence" value="ECO:0007669"/>
    <property type="project" value="UniProtKB-EC"/>
</dbReference>
<dbReference type="STRING" id="1144548.SAMN05443287_101449"/>
<dbReference type="PANTHER" id="PTHR22298">
    <property type="entry name" value="ENDO-1,4-BETA-GLUCANASE"/>
    <property type="match status" value="1"/>
</dbReference>
<sequence>MHHHRRPCPAHGNQRRPRPRLDQPRPPHRPDQPWPRRLRSAATALAAGLALAIGVPAAGAAAAPTDGAATTAAAAPAFNYAEALQKSLLFYEAQQSGPLPEWNRVSWRDDSALRDGADVGVDLTGGWYDAGDHVKFGFPMAFSTTMLAWGAVEYRSGYAASGQLTHLLNNLRFVNDYFVKAHPSPNVLYGQVGNGDADHKWWGPAEVMPMARPAYKIDASCGGADLAGETAAAMAASSMVFRPTDAAYADRLLTHARQLYTFADTVRKNYHECITDATSFYRSWSGYQDELVWGAIWLYRATGDAAYLAKAESEYDRLGTEPQTTTRSYKWTVAWDNKQFGAYVLLANLTGKQKYVDDANRWLDFWTVGVGGERVRYSPGGMAVLDSWGALRYASNTAFAALVYSDKTTDATRKTRYHDFAVRQINYALGDNPRNSSYVIGFGANPPKNPHHRTAHGSWWDSMTVPTETRHTLYGALVGGPSSPNDAYTDSRSDYVMNEVATDYNAGFTSALARLTQEYGGTPLANFPVPEQPDIDELTVETTVMQNEPRSTGIKAIIYNKSAFPARALTDAKFRYYVRVPGLGLSPLQVTPGYTQGCPAPSSARNVSGDLWYVEVDCTGHTIAPAGQSQHRMEVQFKVGVPEGVAWDPSDDPSYQAAAGPNRNVPLYVGGARVWGEEPASGTDTTPPTVPGTPVATSVTSRSVNLTWAASTDAGSGIDVYLVNTHVLGSDTYSWYPSSTNSLVLNVSPARTYEITVQARDRAGNTSPASPKLTVTVPAVDDGDTVPPTTPGSPTVSAITTTGATLSWAPSTDNVGVTGYRVYRGPALGDVLVATVTGTTYAATDLQPQSTYSFYVVAVDAAGNTSPPSQRVTVTTSAPLPTSPCRVSYGSNDWSTGFTANITITNTGTTAINGWTLAFSFPNAGQRVGQGWSATYAQTGAAVTATNLSYNGNLAPGASVGIGFNGTHTGSNPRPTTFTLNGSTCTIS</sequence>
<organism evidence="14 15">
    <name type="scientific">Micromonospora phaseoli</name>
    <dbReference type="NCBI Taxonomy" id="1144548"/>
    <lineage>
        <taxon>Bacteria</taxon>
        <taxon>Bacillati</taxon>
        <taxon>Actinomycetota</taxon>
        <taxon>Actinomycetes</taxon>
        <taxon>Micromonosporales</taxon>
        <taxon>Micromonosporaceae</taxon>
        <taxon>Micromonospora</taxon>
    </lineage>
</organism>
<feature type="active site" evidence="7">
    <location>
        <position position="451"/>
    </location>
</feature>
<dbReference type="Pfam" id="PF00553">
    <property type="entry name" value="CBM_2"/>
    <property type="match status" value="1"/>
</dbReference>
<evidence type="ECO:0000256" key="9">
    <source>
        <dbReference type="RuleBase" id="RU361166"/>
    </source>
</evidence>
<feature type="active site" evidence="8">
    <location>
        <position position="499"/>
    </location>
</feature>
<dbReference type="InterPro" id="IPR036116">
    <property type="entry name" value="FN3_sf"/>
</dbReference>
<dbReference type="InterPro" id="IPR013783">
    <property type="entry name" value="Ig-like_fold"/>
</dbReference>
<dbReference type="OrthoDB" id="9758662at2"/>
<dbReference type="InterPro" id="IPR001701">
    <property type="entry name" value="Glyco_hydro_9"/>
</dbReference>
<dbReference type="InterPro" id="IPR008965">
    <property type="entry name" value="CBM2/CBM3_carb-bd_dom_sf"/>
</dbReference>
<evidence type="ECO:0000313" key="14">
    <source>
        <dbReference type="EMBL" id="SEI60304.1"/>
    </source>
</evidence>
<feature type="compositionally biased region" description="Basic and acidic residues" evidence="10">
    <location>
        <begin position="19"/>
        <end position="31"/>
    </location>
</feature>
<evidence type="ECO:0000256" key="3">
    <source>
        <dbReference type="ARBA" id="ARBA00023001"/>
    </source>
</evidence>
<reference evidence="15" key="1">
    <citation type="submission" date="2016-10" db="EMBL/GenBank/DDBJ databases">
        <authorList>
            <person name="Varghese N."/>
            <person name="Submissions S."/>
        </authorList>
    </citation>
    <scope>NUCLEOTIDE SEQUENCE [LARGE SCALE GENOMIC DNA]</scope>
    <source>
        <strain evidence="15">CGMCC 4.7038</strain>
    </source>
</reference>
<dbReference type="InterPro" id="IPR018221">
    <property type="entry name" value="Glyco_hydro_9_His_AS"/>
</dbReference>
<dbReference type="PROSITE" id="PS50853">
    <property type="entry name" value="FN3"/>
    <property type="match status" value="2"/>
</dbReference>
<dbReference type="InterPro" id="IPR033126">
    <property type="entry name" value="Glyco_hydro_9_Asp/Glu_AS"/>
</dbReference>
<dbReference type="SMART" id="SM00060">
    <property type="entry name" value="FN3"/>
    <property type="match status" value="2"/>
</dbReference>
<dbReference type="Pfam" id="PF00759">
    <property type="entry name" value="Glyco_hydro_9"/>
    <property type="match status" value="1"/>
</dbReference>
<dbReference type="InterPro" id="IPR008928">
    <property type="entry name" value="6-hairpin_glycosidase_sf"/>
</dbReference>
<dbReference type="Gene3D" id="2.60.40.10">
    <property type="entry name" value="Immunoglobulins"/>
    <property type="match status" value="2"/>
</dbReference>
<dbReference type="PROSITE" id="PS00592">
    <property type="entry name" value="GH9_2"/>
    <property type="match status" value="1"/>
</dbReference>
<dbReference type="Gene3D" id="2.60.40.710">
    <property type="entry name" value="Endoglucanase-like"/>
    <property type="match status" value="1"/>
</dbReference>
<name>A0A1H6S360_9ACTN</name>
<dbReference type="InterPro" id="IPR012341">
    <property type="entry name" value="6hp_glycosidase-like_sf"/>
</dbReference>
<dbReference type="EC" id="3.2.1.4" evidence="9"/>
<proteinExistence type="inferred from homology"/>
<keyword evidence="5 7" id="KW-0326">Glycosidase</keyword>
<feature type="compositionally biased region" description="Basic residues" evidence="10">
    <location>
        <begin position="1"/>
        <end position="18"/>
    </location>
</feature>
<feature type="region of interest" description="Disordered" evidence="10">
    <location>
        <begin position="1"/>
        <end position="36"/>
    </location>
</feature>
<dbReference type="Gene3D" id="1.50.10.10">
    <property type="match status" value="1"/>
</dbReference>
<feature type="domain" description="CBM3" evidence="12">
    <location>
        <begin position="533"/>
        <end position="680"/>
    </location>
</feature>
<dbReference type="Gene3D" id="2.60.40.290">
    <property type="match status" value="1"/>
</dbReference>
<feature type="domain" description="CBM2" evidence="13">
    <location>
        <begin position="878"/>
        <end position="988"/>
    </location>
</feature>
<dbReference type="PROSITE" id="PS00698">
    <property type="entry name" value="GH9_3"/>
    <property type="match status" value="1"/>
</dbReference>
<evidence type="ECO:0000259" key="12">
    <source>
        <dbReference type="PROSITE" id="PS51172"/>
    </source>
</evidence>
<dbReference type="PROSITE" id="PS51172">
    <property type="entry name" value="CBM3"/>
    <property type="match status" value="1"/>
</dbReference>
<feature type="domain" description="Fibronectin type-III" evidence="11">
    <location>
        <begin position="690"/>
        <end position="780"/>
    </location>
</feature>
<dbReference type="SMART" id="SM01067">
    <property type="entry name" value="CBM_3"/>
    <property type="match status" value="1"/>
</dbReference>
<dbReference type="CDD" id="cd00063">
    <property type="entry name" value="FN3"/>
    <property type="match status" value="2"/>
</dbReference>
<evidence type="ECO:0000259" key="11">
    <source>
        <dbReference type="PROSITE" id="PS50853"/>
    </source>
</evidence>
<gene>
    <name evidence="14" type="ORF">SAMN05443287_101449</name>
</gene>
<dbReference type="EMBL" id="FNYV01000001">
    <property type="protein sequence ID" value="SEI60304.1"/>
    <property type="molecule type" value="Genomic_DNA"/>
</dbReference>
<protein>
    <recommendedName>
        <fullName evidence="9">Endoglucanase</fullName>
        <ecNumber evidence="9">3.2.1.4</ecNumber>
    </recommendedName>
</protein>
<dbReference type="SUPFAM" id="SSF48208">
    <property type="entry name" value="Six-hairpin glycosidases"/>
    <property type="match status" value="1"/>
</dbReference>
<dbReference type="RefSeq" id="WP_092374054.1">
    <property type="nucleotide sequence ID" value="NZ_BOPI01000038.1"/>
</dbReference>
<feature type="active site" evidence="8">
    <location>
        <position position="490"/>
    </location>
</feature>
<dbReference type="SUPFAM" id="SSF49384">
    <property type="entry name" value="Carbohydrate-binding domain"/>
    <property type="match status" value="2"/>
</dbReference>
<dbReference type="InterPro" id="IPR012291">
    <property type="entry name" value="CBM2_carb-bd_dom_sf"/>
</dbReference>
<dbReference type="Pfam" id="PF00041">
    <property type="entry name" value="fn3"/>
    <property type="match status" value="2"/>
</dbReference>
<keyword evidence="2 7" id="KW-0378">Hydrolase</keyword>
<dbReference type="Proteomes" id="UP000198707">
    <property type="component" value="Unassembled WGS sequence"/>
</dbReference>
<dbReference type="InterPro" id="IPR003961">
    <property type="entry name" value="FN3_dom"/>
</dbReference>
<evidence type="ECO:0000256" key="1">
    <source>
        <dbReference type="ARBA" id="ARBA00000966"/>
    </source>
</evidence>
<dbReference type="InterPro" id="IPR036966">
    <property type="entry name" value="CBM3_sf"/>
</dbReference>
<feature type="domain" description="Fibronectin type-III" evidence="11">
    <location>
        <begin position="790"/>
        <end position="879"/>
    </location>
</feature>
<keyword evidence="3 9" id="KW-0136">Cellulose degradation</keyword>
<evidence type="ECO:0000256" key="5">
    <source>
        <dbReference type="ARBA" id="ARBA00023295"/>
    </source>
</evidence>
<dbReference type="PROSITE" id="PS51173">
    <property type="entry name" value="CBM2"/>
    <property type="match status" value="1"/>
</dbReference>
<keyword evidence="4 7" id="KW-0119">Carbohydrate metabolism</keyword>
<evidence type="ECO:0000256" key="7">
    <source>
        <dbReference type="PROSITE-ProRule" id="PRU10059"/>
    </source>
</evidence>
<comment type="catalytic activity">
    <reaction evidence="1 9">
        <text>Endohydrolysis of (1-&gt;4)-beta-D-glucosidic linkages in cellulose, lichenin and cereal beta-D-glucans.</text>
        <dbReference type="EC" id="3.2.1.4"/>
    </reaction>
</comment>
<evidence type="ECO:0000256" key="4">
    <source>
        <dbReference type="ARBA" id="ARBA00023277"/>
    </source>
</evidence>
<dbReference type="SUPFAM" id="SSF49265">
    <property type="entry name" value="Fibronectin type III"/>
    <property type="match status" value="1"/>
</dbReference>
<keyword evidence="6 7" id="KW-0624">Polysaccharide degradation</keyword>